<dbReference type="GO" id="GO:0006213">
    <property type="term" value="P:pyrimidine nucleoside metabolic process"/>
    <property type="evidence" value="ECO:0007669"/>
    <property type="project" value="InterPro"/>
</dbReference>
<evidence type="ECO:0000256" key="1">
    <source>
        <dbReference type="ARBA" id="ARBA00022679"/>
    </source>
</evidence>
<dbReference type="AlphaFoldDB" id="N1V296"/>
<feature type="non-terminal residue" evidence="3">
    <location>
        <position position="1"/>
    </location>
</feature>
<organism evidence="3 4">
    <name type="scientific">Arthrobacter crystallopoietes BAB-32</name>
    <dbReference type="NCBI Taxonomy" id="1246476"/>
    <lineage>
        <taxon>Bacteria</taxon>
        <taxon>Bacillati</taxon>
        <taxon>Actinomycetota</taxon>
        <taxon>Actinomycetes</taxon>
        <taxon>Micrococcales</taxon>
        <taxon>Micrococcaceae</taxon>
        <taxon>Crystallibacter</taxon>
    </lineage>
</organism>
<accession>N1V296</accession>
<protein>
    <submittedName>
        <fullName evidence="3">Thymidine phosphorylase</fullName>
        <ecNumber evidence="3">2.4.2.4</ecNumber>
    </submittedName>
</protein>
<reference evidence="3 4" key="1">
    <citation type="journal article" date="2013" name="Genome Announc.">
        <title>Draft Genome Sequence of Arthrobacter crystallopoietes Strain BAB-32, Revealing Genes for Bioremediation.</title>
        <authorList>
            <person name="Joshi M.N."/>
            <person name="Pandit A.S."/>
            <person name="Sharma A."/>
            <person name="Pandya R.V."/>
            <person name="Desai S.M."/>
            <person name="Saxena A.K."/>
            <person name="Bagatharia S.B."/>
        </authorList>
    </citation>
    <scope>NUCLEOTIDE SEQUENCE [LARGE SCALE GENOMIC DNA]</scope>
    <source>
        <strain evidence="3 4">BAB-32</strain>
    </source>
</reference>
<dbReference type="SMART" id="SM00941">
    <property type="entry name" value="PYNP_C"/>
    <property type="match status" value="1"/>
</dbReference>
<dbReference type="EMBL" id="ANPE02000286">
    <property type="protein sequence ID" value="EMY32358.1"/>
    <property type="molecule type" value="Genomic_DNA"/>
</dbReference>
<evidence type="ECO:0000313" key="3">
    <source>
        <dbReference type="EMBL" id="EMY32358.1"/>
    </source>
</evidence>
<keyword evidence="4" id="KW-1185">Reference proteome</keyword>
<gene>
    <name evidence="3" type="primary">deoA</name>
    <name evidence="3" type="ORF">D477_020598</name>
</gene>
<dbReference type="Proteomes" id="UP000010729">
    <property type="component" value="Unassembled WGS sequence"/>
</dbReference>
<dbReference type="GO" id="GO:0009032">
    <property type="term" value="F:thymidine phosphorylase activity"/>
    <property type="evidence" value="ECO:0007669"/>
    <property type="project" value="UniProtKB-EC"/>
</dbReference>
<comment type="caution">
    <text evidence="3">The sequence shown here is derived from an EMBL/GenBank/DDBJ whole genome shotgun (WGS) entry which is preliminary data.</text>
</comment>
<sequence>GRARKEDPVQAGAGVRLHAKPGAMVRAGEPLMTLLTDTPERFGRAREALAGAVVIAPEGDRPAQQLIIDRIA</sequence>
<dbReference type="InterPro" id="IPR036566">
    <property type="entry name" value="PYNP-like_C_sf"/>
</dbReference>
<dbReference type="Gene3D" id="3.90.1170.30">
    <property type="entry name" value="Pyrimidine nucleoside phosphorylase-like, C-terminal domain"/>
    <property type="match status" value="1"/>
</dbReference>
<evidence type="ECO:0000259" key="2">
    <source>
        <dbReference type="SMART" id="SM00941"/>
    </source>
</evidence>
<dbReference type="Pfam" id="PF07831">
    <property type="entry name" value="PYNP_C"/>
    <property type="match status" value="1"/>
</dbReference>
<feature type="domain" description="Pyrimidine nucleoside phosphorylase C-terminal" evidence="2">
    <location>
        <begin position="1"/>
        <end position="56"/>
    </location>
</feature>
<proteinExistence type="predicted"/>
<dbReference type="InterPro" id="IPR013102">
    <property type="entry name" value="PYNP_C"/>
</dbReference>
<name>N1V296_9MICC</name>
<keyword evidence="1 3" id="KW-0808">Transferase</keyword>
<evidence type="ECO:0000313" key="4">
    <source>
        <dbReference type="Proteomes" id="UP000010729"/>
    </source>
</evidence>
<dbReference type="SUPFAM" id="SSF54680">
    <property type="entry name" value="Pyrimidine nucleoside phosphorylase C-terminal domain"/>
    <property type="match status" value="1"/>
</dbReference>
<dbReference type="EC" id="2.4.2.4" evidence="3"/>
<keyword evidence="3" id="KW-0328">Glycosyltransferase</keyword>